<gene>
    <name evidence="1" type="ORF">BDV98DRAFT_584705</name>
</gene>
<proteinExistence type="predicted"/>
<sequence>MITGGRESMVQQVATPQTFRDPNTHDHTSVLQIPAFTMVAVGNAVVTKRSLVPCGVAVVWAVEVPTGLQAAWDSLGCMRERHGPPPIAAYTIPRSNHSNQAQLRASRLLRKEEMPRQERQALTTAVTEQRDEFRGFQGYRYRVGLIGIETDLEALIDVQGYCLCTMARYSEFKLTSRLLDPTDYPQQTGRATRTALQQRALSAAISPQLAVEVLSETDLELRYS</sequence>
<dbReference type="AlphaFoldDB" id="A0A5C3QFD9"/>
<evidence type="ECO:0000313" key="1">
    <source>
        <dbReference type="EMBL" id="TFK98848.1"/>
    </source>
</evidence>
<evidence type="ECO:0000313" key="2">
    <source>
        <dbReference type="Proteomes" id="UP000305067"/>
    </source>
</evidence>
<accession>A0A5C3QFD9</accession>
<organism evidence="1 2">
    <name type="scientific">Pterulicium gracile</name>
    <dbReference type="NCBI Taxonomy" id="1884261"/>
    <lineage>
        <taxon>Eukaryota</taxon>
        <taxon>Fungi</taxon>
        <taxon>Dikarya</taxon>
        <taxon>Basidiomycota</taxon>
        <taxon>Agaricomycotina</taxon>
        <taxon>Agaricomycetes</taxon>
        <taxon>Agaricomycetidae</taxon>
        <taxon>Agaricales</taxon>
        <taxon>Pleurotineae</taxon>
        <taxon>Pterulaceae</taxon>
        <taxon>Pterulicium</taxon>
    </lineage>
</organism>
<keyword evidence="2" id="KW-1185">Reference proteome</keyword>
<dbReference type="EMBL" id="ML178837">
    <property type="protein sequence ID" value="TFK98848.1"/>
    <property type="molecule type" value="Genomic_DNA"/>
</dbReference>
<name>A0A5C3QFD9_9AGAR</name>
<reference evidence="1 2" key="1">
    <citation type="journal article" date="2019" name="Nat. Ecol. Evol.">
        <title>Megaphylogeny resolves global patterns of mushroom evolution.</title>
        <authorList>
            <person name="Varga T."/>
            <person name="Krizsan K."/>
            <person name="Foldi C."/>
            <person name="Dima B."/>
            <person name="Sanchez-Garcia M."/>
            <person name="Sanchez-Ramirez S."/>
            <person name="Szollosi G.J."/>
            <person name="Szarkandi J.G."/>
            <person name="Papp V."/>
            <person name="Albert L."/>
            <person name="Andreopoulos W."/>
            <person name="Angelini C."/>
            <person name="Antonin V."/>
            <person name="Barry K.W."/>
            <person name="Bougher N.L."/>
            <person name="Buchanan P."/>
            <person name="Buyck B."/>
            <person name="Bense V."/>
            <person name="Catcheside P."/>
            <person name="Chovatia M."/>
            <person name="Cooper J."/>
            <person name="Damon W."/>
            <person name="Desjardin D."/>
            <person name="Finy P."/>
            <person name="Geml J."/>
            <person name="Haridas S."/>
            <person name="Hughes K."/>
            <person name="Justo A."/>
            <person name="Karasinski D."/>
            <person name="Kautmanova I."/>
            <person name="Kiss B."/>
            <person name="Kocsube S."/>
            <person name="Kotiranta H."/>
            <person name="LaButti K.M."/>
            <person name="Lechner B.E."/>
            <person name="Liimatainen K."/>
            <person name="Lipzen A."/>
            <person name="Lukacs Z."/>
            <person name="Mihaltcheva S."/>
            <person name="Morgado L.N."/>
            <person name="Niskanen T."/>
            <person name="Noordeloos M.E."/>
            <person name="Ohm R.A."/>
            <person name="Ortiz-Santana B."/>
            <person name="Ovrebo C."/>
            <person name="Racz N."/>
            <person name="Riley R."/>
            <person name="Savchenko A."/>
            <person name="Shiryaev A."/>
            <person name="Soop K."/>
            <person name="Spirin V."/>
            <person name="Szebenyi C."/>
            <person name="Tomsovsky M."/>
            <person name="Tulloss R.E."/>
            <person name="Uehling J."/>
            <person name="Grigoriev I.V."/>
            <person name="Vagvolgyi C."/>
            <person name="Papp T."/>
            <person name="Martin F.M."/>
            <person name="Miettinen O."/>
            <person name="Hibbett D.S."/>
            <person name="Nagy L.G."/>
        </authorList>
    </citation>
    <scope>NUCLEOTIDE SEQUENCE [LARGE SCALE GENOMIC DNA]</scope>
    <source>
        <strain evidence="1 2">CBS 309.79</strain>
    </source>
</reference>
<dbReference type="Proteomes" id="UP000305067">
    <property type="component" value="Unassembled WGS sequence"/>
</dbReference>
<protein>
    <submittedName>
        <fullName evidence="1">Uncharacterized protein</fullName>
    </submittedName>
</protein>